<sequence length="270" mass="27385">MPSRTRRRDASAALPELAAAVVPQWERVAGAVADLPDGAFAAPSVLPGWTVGELVLHVGRSATALSLALAPFAADGPATAPATAPRLVSAVDYLSGTGAQAEAIADTARALAAQTGPAGTRAGLAGEVSAAAAALARVTDGDPVVATPGGPMLLTEFLRTRAVEAVVHGLDLGVEPLRPALKVVTRLFAELFVHRVPGHTVELRVPPFAAVQVVEGPRHTRGTPPNVVEAGPVAFVLLCAGRLAWGDAVADGRISASGERADLSGYLPLL</sequence>
<dbReference type="AlphaFoldDB" id="A0A0D8BFZ3"/>
<dbReference type="InterPro" id="IPR017517">
    <property type="entry name" value="Maleyloyr_isom"/>
</dbReference>
<dbReference type="InterPro" id="IPR034660">
    <property type="entry name" value="DinB/YfiT-like"/>
</dbReference>
<evidence type="ECO:0000259" key="2">
    <source>
        <dbReference type="Pfam" id="PF17844"/>
    </source>
</evidence>
<dbReference type="Pfam" id="PF17844">
    <property type="entry name" value="SCP_3"/>
    <property type="match status" value="1"/>
</dbReference>
<evidence type="ECO:0000313" key="4">
    <source>
        <dbReference type="Proteomes" id="UP000032545"/>
    </source>
</evidence>
<reference evidence="3 4" key="2">
    <citation type="journal article" date="2016" name="Genome Announc.">
        <title>Permanent Draft Genome Sequences for Two Variants of Frankia sp. Strain CpI1, the First Frankia Strain Isolated from Root Nodules of Comptonia peregrina.</title>
        <authorList>
            <person name="Oshone R."/>
            <person name="Hurst S.G.IV."/>
            <person name="Abebe-Akele F."/>
            <person name="Simpson S."/>
            <person name="Morris K."/>
            <person name="Thomas W.K."/>
            <person name="Tisa L.S."/>
        </authorList>
    </citation>
    <scope>NUCLEOTIDE SEQUENCE [LARGE SCALE GENOMIC DNA]</scope>
    <source>
        <strain evidence="4">CpI1-S</strain>
    </source>
</reference>
<gene>
    <name evidence="3" type="ORF">FF36_02862</name>
</gene>
<proteinExistence type="predicted"/>
<dbReference type="Pfam" id="PF11716">
    <property type="entry name" value="MDMPI_N"/>
    <property type="match status" value="1"/>
</dbReference>
<dbReference type="OrthoDB" id="8481083at2"/>
<dbReference type="InterPro" id="IPR041629">
    <property type="entry name" value="SCP_3"/>
</dbReference>
<feature type="domain" description="Mycothiol-dependent maleylpyruvate isomerase metal-binding" evidence="1">
    <location>
        <begin position="23"/>
        <end position="172"/>
    </location>
</feature>
<reference evidence="4" key="1">
    <citation type="submission" date="2015-02" db="EMBL/GenBank/DDBJ databases">
        <title>Draft Genome of Frankia sp. CpI1-S.</title>
        <authorList>
            <person name="Oshone R.T."/>
            <person name="Ngom M."/>
            <person name="Ghodhbane-Gtari F."/>
            <person name="Gtari M."/>
            <person name="Morris K."/>
            <person name="Thomas K."/>
            <person name="Sen A."/>
            <person name="Tisa L.S."/>
        </authorList>
    </citation>
    <scope>NUCLEOTIDE SEQUENCE [LARGE SCALE GENOMIC DNA]</scope>
    <source>
        <strain evidence="4">CpI1-S</strain>
    </source>
</reference>
<dbReference type="RefSeq" id="WP_044885499.1">
    <property type="nucleotide sequence ID" value="NZ_JYFN01000019.1"/>
</dbReference>
<name>A0A0D8BFZ3_9ACTN</name>
<organism evidence="3 4">
    <name type="scientific">Frankia torreyi</name>
    <dbReference type="NCBI Taxonomy" id="1856"/>
    <lineage>
        <taxon>Bacteria</taxon>
        <taxon>Bacillati</taxon>
        <taxon>Actinomycetota</taxon>
        <taxon>Actinomycetes</taxon>
        <taxon>Frankiales</taxon>
        <taxon>Frankiaceae</taxon>
        <taxon>Frankia</taxon>
    </lineage>
</organism>
<dbReference type="InterPro" id="IPR024344">
    <property type="entry name" value="MDMPI_metal-binding"/>
</dbReference>
<dbReference type="Proteomes" id="UP000032545">
    <property type="component" value="Unassembled WGS sequence"/>
</dbReference>
<keyword evidence="4" id="KW-1185">Reference proteome</keyword>
<dbReference type="SUPFAM" id="SSF109854">
    <property type="entry name" value="DinB/YfiT-like putative metalloenzymes"/>
    <property type="match status" value="1"/>
</dbReference>
<comment type="caution">
    <text evidence="3">The sequence shown here is derived from an EMBL/GenBank/DDBJ whole genome shotgun (WGS) entry which is preliminary data.</text>
</comment>
<feature type="domain" description="Bacterial SCP orthologue" evidence="2">
    <location>
        <begin position="178"/>
        <end position="269"/>
    </location>
</feature>
<evidence type="ECO:0000313" key="3">
    <source>
        <dbReference type="EMBL" id="KJE22884.1"/>
    </source>
</evidence>
<dbReference type="GO" id="GO:0046872">
    <property type="term" value="F:metal ion binding"/>
    <property type="evidence" value="ECO:0007669"/>
    <property type="project" value="InterPro"/>
</dbReference>
<evidence type="ECO:0000259" key="1">
    <source>
        <dbReference type="Pfam" id="PF11716"/>
    </source>
</evidence>
<evidence type="ECO:0008006" key="5">
    <source>
        <dbReference type="Google" id="ProtNLM"/>
    </source>
</evidence>
<dbReference type="NCBIfam" id="TIGR03083">
    <property type="entry name" value="maleylpyruvate isomerase family mycothiol-dependent enzyme"/>
    <property type="match status" value="1"/>
</dbReference>
<accession>A0A0D8BFZ3</accession>
<dbReference type="Gene3D" id="3.30.1050.40">
    <property type="match status" value="1"/>
</dbReference>
<dbReference type="EMBL" id="JYFN01000019">
    <property type="protein sequence ID" value="KJE22884.1"/>
    <property type="molecule type" value="Genomic_DNA"/>
</dbReference>
<dbReference type="PATRIC" id="fig|1502723.3.peg.1994"/>
<protein>
    <recommendedName>
        <fullName evidence="5">Mycothiol-dependent maleylpyruvate isomerase metal-binding domain-containing protein</fullName>
    </recommendedName>
</protein>